<keyword evidence="2" id="KW-1185">Reference proteome</keyword>
<evidence type="ECO:0000313" key="1">
    <source>
        <dbReference type="EMBL" id="GGF11722.1"/>
    </source>
</evidence>
<name>A0ABQ1U6C7_9NOCA</name>
<comment type="caution">
    <text evidence="1">The sequence shown here is derived from an EMBL/GenBank/DDBJ whole genome shotgun (WGS) entry which is preliminary data.</text>
</comment>
<dbReference type="RefSeq" id="WP_188486546.1">
    <property type="nucleotide sequence ID" value="NZ_BMCS01000001.1"/>
</dbReference>
<organism evidence="1 2">
    <name type="scientific">Williamsia phyllosphaerae</name>
    <dbReference type="NCBI Taxonomy" id="885042"/>
    <lineage>
        <taxon>Bacteria</taxon>
        <taxon>Bacillati</taxon>
        <taxon>Actinomycetota</taxon>
        <taxon>Actinomycetes</taxon>
        <taxon>Mycobacteriales</taxon>
        <taxon>Nocardiaceae</taxon>
        <taxon>Williamsia</taxon>
    </lineage>
</organism>
<evidence type="ECO:0000313" key="2">
    <source>
        <dbReference type="Proteomes" id="UP000632454"/>
    </source>
</evidence>
<dbReference type="EMBL" id="BMCS01000001">
    <property type="protein sequence ID" value="GGF11722.1"/>
    <property type="molecule type" value="Genomic_DNA"/>
</dbReference>
<sequence length="236" mass="26273">MGIEGLDERQQLALIAEIDSTRNLLAYGLRALRTDALIDNIRDPILTVLSIGLEKLYKLALGLAALDDNGRWPPVSVMRGHGHGVKNMHEKVWRELRKRTGGNIYLIQLMDAATEDPILVPMVDCLDMYGLQGRFYFLDLLGDEPQQRDAPQRCWIAVETAACNASENLRQLRANLSDDPSSAAADRTLRLALRDRIATSIEVAWETVAQYGRMHALGHTGEVFGTEVRPTAVGRQ</sequence>
<protein>
    <recommendedName>
        <fullName evidence="3">AbiV family abortive infection protein</fullName>
    </recommendedName>
</protein>
<gene>
    <name evidence="1" type="ORF">GCM10007298_04610</name>
</gene>
<proteinExistence type="predicted"/>
<reference evidence="2" key="1">
    <citation type="journal article" date="2019" name="Int. J. Syst. Evol. Microbiol.">
        <title>The Global Catalogue of Microorganisms (GCM) 10K type strain sequencing project: providing services to taxonomists for standard genome sequencing and annotation.</title>
        <authorList>
            <consortium name="The Broad Institute Genomics Platform"/>
            <consortium name="The Broad Institute Genome Sequencing Center for Infectious Disease"/>
            <person name="Wu L."/>
            <person name="Ma J."/>
        </authorList>
    </citation>
    <scope>NUCLEOTIDE SEQUENCE [LARGE SCALE GENOMIC DNA]</scope>
    <source>
        <strain evidence="2">CCM 7855</strain>
    </source>
</reference>
<evidence type="ECO:0008006" key="3">
    <source>
        <dbReference type="Google" id="ProtNLM"/>
    </source>
</evidence>
<dbReference type="Proteomes" id="UP000632454">
    <property type="component" value="Unassembled WGS sequence"/>
</dbReference>
<accession>A0ABQ1U6C7</accession>